<evidence type="ECO:0000256" key="3">
    <source>
        <dbReference type="ARBA" id="ARBA00022801"/>
    </source>
</evidence>
<keyword evidence="11" id="KW-1185">Reference proteome</keyword>
<evidence type="ECO:0000256" key="2">
    <source>
        <dbReference type="ARBA" id="ARBA00022763"/>
    </source>
</evidence>
<dbReference type="Gene3D" id="2.40.50.140">
    <property type="entry name" value="Nucleic acid-binding proteins"/>
    <property type="match status" value="1"/>
</dbReference>
<dbReference type="PROSITE" id="PS51194">
    <property type="entry name" value="HELICASE_CTER"/>
    <property type="match status" value="1"/>
</dbReference>
<dbReference type="PROSITE" id="PS51192">
    <property type="entry name" value="HELICASE_ATP_BIND_1"/>
    <property type="match status" value="1"/>
</dbReference>
<dbReference type="GO" id="GO:0006281">
    <property type="term" value="P:DNA repair"/>
    <property type="evidence" value="ECO:0007669"/>
    <property type="project" value="UniProtKB-KW"/>
</dbReference>
<feature type="domain" description="Helicase ATP-binding" evidence="8">
    <location>
        <begin position="314"/>
        <end position="489"/>
    </location>
</feature>
<dbReference type="SUPFAM" id="SSF50249">
    <property type="entry name" value="Nucleic acid-binding proteins"/>
    <property type="match status" value="1"/>
</dbReference>
<evidence type="ECO:0000256" key="6">
    <source>
        <dbReference type="ARBA" id="ARBA00023125"/>
    </source>
</evidence>
<dbReference type="RefSeq" id="WP_009481158.1">
    <property type="nucleotide sequence ID" value="NZ_BAFE01000007.1"/>
</dbReference>
<keyword evidence="5" id="KW-0067">ATP-binding</keyword>
<protein>
    <submittedName>
        <fullName evidence="10">ATP-dependent DNA helicase RecG</fullName>
    </submittedName>
</protein>
<dbReference type="Pfam" id="PF00270">
    <property type="entry name" value="DEAD"/>
    <property type="match status" value="1"/>
</dbReference>
<dbReference type="GO" id="GO:0003678">
    <property type="term" value="F:DNA helicase activity"/>
    <property type="evidence" value="ECO:0007669"/>
    <property type="project" value="TreeGrafter"/>
</dbReference>
<dbReference type="Gene3D" id="3.40.50.300">
    <property type="entry name" value="P-loop containing nucleotide triphosphate hydrolases"/>
    <property type="match status" value="2"/>
</dbReference>
<accession>H5UNF2</accession>
<dbReference type="PANTHER" id="PTHR47964">
    <property type="entry name" value="ATP-DEPENDENT DNA HELICASE HOMOLOG RECG, CHLOROPLASTIC"/>
    <property type="match status" value="1"/>
</dbReference>
<evidence type="ECO:0000256" key="5">
    <source>
        <dbReference type="ARBA" id="ARBA00022840"/>
    </source>
</evidence>
<evidence type="ECO:0000256" key="7">
    <source>
        <dbReference type="ARBA" id="ARBA00023204"/>
    </source>
</evidence>
<dbReference type="CDD" id="cd17992">
    <property type="entry name" value="DEXHc_RecG"/>
    <property type="match status" value="1"/>
</dbReference>
<dbReference type="EMBL" id="BAFE01000007">
    <property type="protein sequence ID" value="GAB47260.1"/>
    <property type="molecule type" value="Genomic_DNA"/>
</dbReference>
<keyword evidence="7" id="KW-0234">DNA repair</keyword>
<evidence type="ECO:0000259" key="8">
    <source>
        <dbReference type="PROSITE" id="PS51192"/>
    </source>
</evidence>
<keyword evidence="6" id="KW-0238">DNA-binding</keyword>
<dbReference type="STRING" id="1089455.MOPEL_007_00760"/>
<feature type="domain" description="Helicase C-terminal" evidence="9">
    <location>
        <begin position="571"/>
        <end position="726"/>
    </location>
</feature>
<dbReference type="InterPro" id="IPR014001">
    <property type="entry name" value="Helicase_ATP-bd"/>
</dbReference>
<dbReference type="CDD" id="cd04488">
    <property type="entry name" value="RecG_wedge_OBF"/>
    <property type="match status" value="1"/>
</dbReference>
<name>H5UNF2_9MICO</name>
<dbReference type="InterPro" id="IPR001650">
    <property type="entry name" value="Helicase_C-like"/>
</dbReference>
<proteinExistence type="predicted"/>
<dbReference type="SMART" id="SM00490">
    <property type="entry name" value="HELICc"/>
    <property type="match status" value="1"/>
</dbReference>
<keyword evidence="3" id="KW-0378">Hydrolase</keyword>
<dbReference type="eggNOG" id="COG1200">
    <property type="taxonomic scope" value="Bacteria"/>
</dbReference>
<dbReference type="InterPro" id="IPR012340">
    <property type="entry name" value="NA-bd_OB-fold"/>
</dbReference>
<dbReference type="Pfam" id="PF00271">
    <property type="entry name" value="Helicase_C"/>
    <property type="match status" value="1"/>
</dbReference>
<organism evidence="10 11">
    <name type="scientific">Mobilicoccus pelagius NBRC 104925</name>
    <dbReference type="NCBI Taxonomy" id="1089455"/>
    <lineage>
        <taxon>Bacteria</taxon>
        <taxon>Bacillati</taxon>
        <taxon>Actinomycetota</taxon>
        <taxon>Actinomycetes</taxon>
        <taxon>Micrococcales</taxon>
        <taxon>Dermatophilaceae</taxon>
        <taxon>Mobilicoccus</taxon>
    </lineage>
</organism>
<dbReference type="InterPro" id="IPR047112">
    <property type="entry name" value="RecG/Mfd"/>
</dbReference>
<dbReference type="GO" id="GO:0005524">
    <property type="term" value="F:ATP binding"/>
    <property type="evidence" value="ECO:0007669"/>
    <property type="project" value="UniProtKB-KW"/>
</dbReference>
<dbReference type="InterPro" id="IPR011545">
    <property type="entry name" value="DEAD/DEAH_box_helicase_dom"/>
</dbReference>
<evidence type="ECO:0000256" key="4">
    <source>
        <dbReference type="ARBA" id="ARBA00022806"/>
    </source>
</evidence>
<comment type="caution">
    <text evidence="10">The sequence shown here is derived from an EMBL/GenBank/DDBJ whole genome shotgun (WGS) entry which is preliminary data.</text>
</comment>
<dbReference type="SMART" id="SM00487">
    <property type="entry name" value="DEXDc"/>
    <property type="match status" value="1"/>
</dbReference>
<sequence>MTGKPGKVGHTSDHGPLAGVVHIPGVDLPQPVPLMRPVDLSTRLTSVLAERTCSALSSARGIETVEDLLWFVPTRFGQVSTSLRGLWPGRYLVVPGEITQVTTKQMRAGRRSGQRMLTATVATDDGDLTIVFFTAYGHETRLVKGAAGLFQGPVTEFNGRWQIAHPFYDLLDERPPASAVRLDRQIIPVYRQVKKMTSWSVGHAARLVVDALEIDEPLPEGIRAAQGLPTFAEAMRLRHLPATRADLGSARRRFAYDEALAIQVVLAERRREARTGVAAPRVPPADGLLARFDDRLPFELTEAQREAGEQIAADLAREQPMNRLLQGEVGSGKTLVALRAMLAVVDGGGQCALLAPTEVLATQHHRSITAMLGDLAEAGLLGGDLTGTRVTLLTGSMSTAARKKALLDIATGQSGIVVGTHALLQDKVAFHSLGLVVVDEQHRFGVEQRDALSEKVGDGARPHLLVMTATPIPRTVAMTVFGDMDVTTMRQLPRGRSPIATHVVDNPRWYDRAWERVAEEVRAGHQAYVVCPRIDGDDTDDTELLVPSAPEDEAERGETDDPRAFDADAPESEDALFTAPTTPHLPELAISDLSAVGDVADELRARPDFAGIRVGVLHGRLPAEEKDAIMTAFAAGDVDVLVSTTVVEVGVDVPNATVMVVMNADRFGVSQLHQLRGRVGRGSAPGLCLLVTRSQNEASQRRVQAVAELTDGFALADVDLHERREGDVLGARQSGGGTRLRALRLVYDEEIIAAARQDATDLLASDPVLEGHPALRRMVLAAVDDEAAEFLTRG</sequence>
<evidence type="ECO:0000313" key="11">
    <source>
        <dbReference type="Proteomes" id="UP000004367"/>
    </source>
</evidence>
<dbReference type="GO" id="GO:0003677">
    <property type="term" value="F:DNA binding"/>
    <property type="evidence" value="ECO:0007669"/>
    <property type="project" value="UniProtKB-KW"/>
</dbReference>
<evidence type="ECO:0000256" key="1">
    <source>
        <dbReference type="ARBA" id="ARBA00022741"/>
    </source>
</evidence>
<keyword evidence="2" id="KW-0227">DNA damage</keyword>
<dbReference type="Proteomes" id="UP000004367">
    <property type="component" value="Unassembled WGS sequence"/>
</dbReference>
<gene>
    <name evidence="10" type="primary">recG</name>
    <name evidence="10" type="ORF">MOPEL_007_00760</name>
</gene>
<dbReference type="GO" id="GO:0016787">
    <property type="term" value="F:hydrolase activity"/>
    <property type="evidence" value="ECO:0007669"/>
    <property type="project" value="UniProtKB-KW"/>
</dbReference>
<dbReference type="PANTHER" id="PTHR47964:SF1">
    <property type="entry name" value="ATP-DEPENDENT DNA HELICASE HOMOLOG RECG, CHLOROPLASTIC"/>
    <property type="match status" value="1"/>
</dbReference>
<dbReference type="SUPFAM" id="SSF52540">
    <property type="entry name" value="P-loop containing nucleoside triphosphate hydrolases"/>
    <property type="match status" value="2"/>
</dbReference>
<keyword evidence="4 10" id="KW-0347">Helicase</keyword>
<reference evidence="10 11" key="1">
    <citation type="submission" date="2012-02" db="EMBL/GenBank/DDBJ databases">
        <title>Whole genome shotgun sequence of Mobilicoccus pelagius NBRC 104925.</title>
        <authorList>
            <person name="Yoshida Y."/>
            <person name="Hosoyama A."/>
            <person name="Tsuchikane K."/>
            <person name="Katsumata H."/>
            <person name="Yamazaki S."/>
            <person name="Fujita N."/>
        </authorList>
    </citation>
    <scope>NUCLEOTIDE SEQUENCE [LARGE SCALE GENOMIC DNA]</scope>
    <source>
        <strain evidence="10 11">NBRC 104925</strain>
    </source>
</reference>
<dbReference type="AlphaFoldDB" id="H5UNF2"/>
<keyword evidence="1" id="KW-0547">Nucleotide-binding</keyword>
<evidence type="ECO:0000259" key="9">
    <source>
        <dbReference type="PROSITE" id="PS51194"/>
    </source>
</evidence>
<dbReference type="InterPro" id="IPR027417">
    <property type="entry name" value="P-loop_NTPase"/>
</dbReference>
<evidence type="ECO:0000313" key="10">
    <source>
        <dbReference type="EMBL" id="GAB47260.1"/>
    </source>
</evidence>